<accession>S2K2U3</accession>
<dbReference type="OrthoDB" id="2414723at2759"/>
<evidence type="ECO:0000259" key="2">
    <source>
        <dbReference type="Pfam" id="PF04212"/>
    </source>
</evidence>
<dbReference type="InParanoid" id="S2K2U3"/>
<dbReference type="VEuPathDB" id="FungiDB:HMPREF1544_06677"/>
<evidence type="ECO:0000313" key="4">
    <source>
        <dbReference type="Proteomes" id="UP000014254"/>
    </source>
</evidence>
<evidence type="ECO:0000256" key="1">
    <source>
        <dbReference type="SAM" id="Coils"/>
    </source>
</evidence>
<organism evidence="3 4">
    <name type="scientific">Mucor circinelloides f. circinelloides (strain 1006PhL)</name>
    <name type="common">Mucormycosis agent</name>
    <name type="synonym">Calyptromyces circinelloides</name>
    <dbReference type="NCBI Taxonomy" id="1220926"/>
    <lineage>
        <taxon>Eukaryota</taxon>
        <taxon>Fungi</taxon>
        <taxon>Fungi incertae sedis</taxon>
        <taxon>Mucoromycota</taxon>
        <taxon>Mucoromycotina</taxon>
        <taxon>Mucoromycetes</taxon>
        <taxon>Mucorales</taxon>
        <taxon>Mucorineae</taxon>
        <taxon>Mucoraceae</taxon>
        <taxon>Mucor</taxon>
    </lineage>
</organism>
<keyword evidence="4" id="KW-1185">Reference proteome</keyword>
<feature type="domain" description="MIT" evidence="2">
    <location>
        <begin position="123"/>
        <end position="177"/>
    </location>
</feature>
<evidence type="ECO:0000313" key="3">
    <source>
        <dbReference type="EMBL" id="EPB86510.1"/>
    </source>
</evidence>
<proteinExistence type="predicted"/>
<keyword evidence="1" id="KW-0175">Coiled coil</keyword>
<gene>
    <name evidence="3" type="ORF">HMPREF1544_06677</name>
</gene>
<dbReference type="Proteomes" id="UP000014254">
    <property type="component" value="Unassembled WGS sequence"/>
</dbReference>
<sequence>MSTLVSKVISQADRLPIISNASQWLPSTMFSSKKEEANALRSRRSSIEEYANGAEFYNTTTPRYSIAPPTYDNVVKEDTKRFANALSTIWKRASFSSVSSANSNDIKMTCAAQPNTIDKKQMEHAITLINVATDMNNSGNQQMAIDLYMMGLDKLMSALPLEDVTVKSALEKKITEMKNTHQLNISSAEELLDEEQANVEKSASEGEPIRSQLSNLVINAAVMSAVALKKSPIPDAVSAVMNYAIDGMQVMDEKHQLRRRTWDLAASSVAKAVEIDRQYEIHQMVTGAFYTGFAAFIKAGVAYAETPGHHEASSSKATQAL</sequence>
<dbReference type="OMA" id="TIDKKQM"/>
<protein>
    <recommendedName>
        <fullName evidence="2">MIT domain-containing protein</fullName>
    </recommendedName>
</protein>
<feature type="coiled-coil region" evidence="1">
    <location>
        <begin position="178"/>
        <end position="205"/>
    </location>
</feature>
<name>S2K2U3_MUCC1</name>
<dbReference type="SUPFAM" id="SSF116846">
    <property type="entry name" value="MIT domain"/>
    <property type="match status" value="1"/>
</dbReference>
<dbReference type="InterPro" id="IPR007330">
    <property type="entry name" value="MIT_dom"/>
</dbReference>
<dbReference type="InterPro" id="IPR036181">
    <property type="entry name" value="MIT_dom_sf"/>
</dbReference>
<dbReference type="eggNOG" id="ENOG502SAJW">
    <property type="taxonomic scope" value="Eukaryota"/>
</dbReference>
<dbReference type="AlphaFoldDB" id="S2K2U3"/>
<dbReference type="Pfam" id="PF04212">
    <property type="entry name" value="MIT"/>
    <property type="match status" value="1"/>
</dbReference>
<reference evidence="4" key="1">
    <citation type="submission" date="2013-05" db="EMBL/GenBank/DDBJ databases">
        <title>The Genome sequence of Mucor circinelloides f. circinelloides 1006PhL.</title>
        <authorList>
            <consortium name="The Broad Institute Genomics Platform"/>
            <person name="Cuomo C."/>
            <person name="Earl A."/>
            <person name="Findley K."/>
            <person name="Lee S.C."/>
            <person name="Walker B."/>
            <person name="Young S."/>
            <person name="Zeng Q."/>
            <person name="Gargeya S."/>
            <person name="Fitzgerald M."/>
            <person name="Haas B."/>
            <person name="Abouelleil A."/>
            <person name="Allen A.W."/>
            <person name="Alvarado L."/>
            <person name="Arachchi H.M."/>
            <person name="Berlin A.M."/>
            <person name="Chapman S.B."/>
            <person name="Gainer-Dewar J."/>
            <person name="Goldberg J."/>
            <person name="Griggs A."/>
            <person name="Gujja S."/>
            <person name="Hansen M."/>
            <person name="Howarth C."/>
            <person name="Imamovic A."/>
            <person name="Ireland A."/>
            <person name="Larimer J."/>
            <person name="McCowan C."/>
            <person name="Murphy C."/>
            <person name="Pearson M."/>
            <person name="Poon T.W."/>
            <person name="Priest M."/>
            <person name="Roberts A."/>
            <person name="Saif S."/>
            <person name="Shea T."/>
            <person name="Sisk P."/>
            <person name="Sykes S."/>
            <person name="Wortman J."/>
            <person name="Nusbaum C."/>
            <person name="Birren B."/>
        </authorList>
    </citation>
    <scope>NUCLEOTIDE SEQUENCE [LARGE SCALE GENOMIC DNA]</scope>
    <source>
        <strain evidence="4">1006PhL</strain>
    </source>
</reference>
<dbReference type="Gene3D" id="1.20.58.80">
    <property type="entry name" value="Phosphotransferase system, lactose/cellobiose-type IIA subunit"/>
    <property type="match status" value="1"/>
</dbReference>
<dbReference type="STRING" id="1220926.S2K2U3"/>
<dbReference type="EMBL" id="KE123987">
    <property type="protein sequence ID" value="EPB86510.1"/>
    <property type="molecule type" value="Genomic_DNA"/>
</dbReference>